<dbReference type="InterPro" id="IPR000073">
    <property type="entry name" value="AB_hydrolase_1"/>
</dbReference>
<evidence type="ECO:0000259" key="1">
    <source>
        <dbReference type="Pfam" id="PF12697"/>
    </source>
</evidence>
<protein>
    <recommendedName>
        <fullName evidence="1">AB hydrolase-1 domain-containing protein</fullName>
    </recommendedName>
</protein>
<dbReference type="Pfam" id="PF12697">
    <property type="entry name" value="Abhydrolase_6"/>
    <property type="match status" value="1"/>
</dbReference>
<reference evidence="2" key="1">
    <citation type="submission" date="2018-05" db="EMBL/GenBank/DDBJ databases">
        <authorList>
            <person name="Lanie J.A."/>
            <person name="Ng W.-L."/>
            <person name="Kazmierczak K.M."/>
            <person name="Andrzejewski T.M."/>
            <person name="Davidsen T.M."/>
            <person name="Wayne K.J."/>
            <person name="Tettelin H."/>
            <person name="Glass J.I."/>
            <person name="Rusch D."/>
            <person name="Podicherti R."/>
            <person name="Tsui H.-C.T."/>
            <person name="Winkler M.E."/>
        </authorList>
    </citation>
    <scope>NUCLEOTIDE SEQUENCE</scope>
</reference>
<sequence length="265" mass="28397">VSAESFVRVDGVETGARPPLVLIHGVGLDHAMWDPVVEALATDRRVVRYDLLGHGRSPDPAGSRSMDDFVQQCLAVMDDHVDRIPDLAGLSLGGLIALGLAARHPGRLGRLALLNTVFDRTPDQVRVAKARLARTEAEGMALVADLAIERWFASDWQVAHPERVGAVRRCMLANDVAAYLKAYRVFVDGDPTMPAAANVTARALVMTGELDPGSTPAMSEALASAVADGVARILPGLRHLPPLEAPEAFVAALLDFLDHRDQETP</sequence>
<gene>
    <name evidence="2" type="ORF">METZ01_LOCUS76788</name>
</gene>
<dbReference type="InterPro" id="IPR050266">
    <property type="entry name" value="AB_hydrolase_sf"/>
</dbReference>
<feature type="non-terminal residue" evidence="2">
    <location>
        <position position="1"/>
    </location>
</feature>
<dbReference type="InterPro" id="IPR029058">
    <property type="entry name" value="AB_hydrolase_fold"/>
</dbReference>
<dbReference type="SUPFAM" id="SSF53474">
    <property type="entry name" value="alpha/beta-Hydrolases"/>
    <property type="match status" value="1"/>
</dbReference>
<name>A0A381U7F8_9ZZZZ</name>
<organism evidence="2">
    <name type="scientific">marine metagenome</name>
    <dbReference type="NCBI Taxonomy" id="408172"/>
    <lineage>
        <taxon>unclassified sequences</taxon>
        <taxon>metagenomes</taxon>
        <taxon>ecological metagenomes</taxon>
    </lineage>
</organism>
<dbReference type="AlphaFoldDB" id="A0A381U7F8"/>
<dbReference type="EMBL" id="UINC01005849">
    <property type="protein sequence ID" value="SVA23934.1"/>
    <property type="molecule type" value="Genomic_DNA"/>
</dbReference>
<accession>A0A381U7F8</accession>
<feature type="domain" description="AB hydrolase-1" evidence="1">
    <location>
        <begin position="20"/>
        <end position="252"/>
    </location>
</feature>
<dbReference type="Gene3D" id="3.40.50.1820">
    <property type="entry name" value="alpha/beta hydrolase"/>
    <property type="match status" value="1"/>
</dbReference>
<dbReference type="PRINTS" id="PR00111">
    <property type="entry name" value="ABHYDROLASE"/>
</dbReference>
<evidence type="ECO:0000313" key="2">
    <source>
        <dbReference type="EMBL" id="SVA23934.1"/>
    </source>
</evidence>
<proteinExistence type="predicted"/>
<dbReference type="PANTHER" id="PTHR43798">
    <property type="entry name" value="MONOACYLGLYCEROL LIPASE"/>
    <property type="match status" value="1"/>
</dbReference>